<evidence type="ECO:0000313" key="4">
    <source>
        <dbReference type="Proteomes" id="UP000319257"/>
    </source>
</evidence>
<protein>
    <recommendedName>
        <fullName evidence="2">GH16 domain-containing protein</fullName>
    </recommendedName>
</protein>
<evidence type="ECO:0000256" key="1">
    <source>
        <dbReference type="SAM" id="SignalP"/>
    </source>
</evidence>
<dbReference type="Proteomes" id="UP000319257">
    <property type="component" value="Unassembled WGS sequence"/>
</dbReference>
<gene>
    <name evidence="3" type="ORF">E0L32_008981</name>
</gene>
<dbReference type="PANTHER" id="PTHR38121:SF4">
    <property type="entry name" value="GH16 DOMAIN-CONTAINING PROTEIN-RELATED"/>
    <property type="match status" value="1"/>
</dbReference>
<evidence type="ECO:0000313" key="3">
    <source>
        <dbReference type="EMBL" id="TPX09790.1"/>
    </source>
</evidence>
<feature type="signal peptide" evidence="1">
    <location>
        <begin position="1"/>
        <end position="28"/>
    </location>
</feature>
<feature type="domain" description="GH16" evidence="2">
    <location>
        <begin position="24"/>
        <end position="313"/>
    </location>
</feature>
<keyword evidence="1" id="KW-0732">Signal</keyword>
<dbReference type="SUPFAM" id="SSF49899">
    <property type="entry name" value="Concanavalin A-like lectins/glucanases"/>
    <property type="match status" value="1"/>
</dbReference>
<accession>A0A507AZW0</accession>
<dbReference type="OrthoDB" id="4388755at2759"/>
<dbReference type="RefSeq" id="XP_030991501.1">
    <property type="nucleotide sequence ID" value="XM_031143897.1"/>
</dbReference>
<dbReference type="STRING" id="1093900.A0A507AZW0"/>
<organism evidence="3 4">
    <name type="scientific">Thyridium curvatum</name>
    <dbReference type="NCBI Taxonomy" id="1093900"/>
    <lineage>
        <taxon>Eukaryota</taxon>
        <taxon>Fungi</taxon>
        <taxon>Dikarya</taxon>
        <taxon>Ascomycota</taxon>
        <taxon>Pezizomycotina</taxon>
        <taxon>Sordariomycetes</taxon>
        <taxon>Sordariomycetidae</taxon>
        <taxon>Thyridiales</taxon>
        <taxon>Thyridiaceae</taxon>
        <taxon>Thyridium</taxon>
    </lineage>
</organism>
<dbReference type="PROSITE" id="PS51762">
    <property type="entry name" value="GH16_2"/>
    <property type="match status" value="1"/>
</dbReference>
<name>A0A507AZW0_9PEZI</name>
<dbReference type="InParanoid" id="A0A507AZW0"/>
<dbReference type="GO" id="GO:0005975">
    <property type="term" value="P:carbohydrate metabolic process"/>
    <property type="evidence" value="ECO:0007669"/>
    <property type="project" value="InterPro"/>
</dbReference>
<dbReference type="PANTHER" id="PTHR38121">
    <property type="entry name" value="GH16 DOMAIN-CONTAINING PROTEIN"/>
    <property type="match status" value="1"/>
</dbReference>
<dbReference type="Pfam" id="PF00722">
    <property type="entry name" value="Glyco_hydro_16"/>
    <property type="match status" value="1"/>
</dbReference>
<keyword evidence="4" id="KW-1185">Reference proteome</keyword>
<reference evidence="3 4" key="1">
    <citation type="submission" date="2019-06" db="EMBL/GenBank/DDBJ databases">
        <title>Draft genome sequence of the filamentous fungus Phialemoniopsis curvata isolated from diesel fuel.</title>
        <authorList>
            <person name="Varaljay V.A."/>
            <person name="Lyon W.J."/>
            <person name="Crouch A.L."/>
            <person name="Drake C.E."/>
            <person name="Hollomon J.M."/>
            <person name="Nadeau L.J."/>
            <person name="Nunn H.S."/>
            <person name="Stevenson B.S."/>
            <person name="Bojanowski C.L."/>
            <person name="Crookes-Goodson W.J."/>
        </authorList>
    </citation>
    <scope>NUCLEOTIDE SEQUENCE [LARGE SCALE GENOMIC DNA]</scope>
    <source>
        <strain evidence="3 4">D216</strain>
    </source>
</reference>
<dbReference type="GeneID" id="41976428"/>
<dbReference type="EMBL" id="SKBQ01000062">
    <property type="protein sequence ID" value="TPX09790.1"/>
    <property type="molecule type" value="Genomic_DNA"/>
</dbReference>
<dbReference type="Gene3D" id="2.60.120.200">
    <property type="match status" value="1"/>
</dbReference>
<comment type="caution">
    <text evidence="3">The sequence shown here is derived from an EMBL/GenBank/DDBJ whole genome shotgun (WGS) entry which is preliminary data.</text>
</comment>
<dbReference type="InterPro" id="IPR000757">
    <property type="entry name" value="Beta-glucanase-like"/>
</dbReference>
<evidence type="ECO:0000259" key="2">
    <source>
        <dbReference type="PROSITE" id="PS51762"/>
    </source>
</evidence>
<feature type="chain" id="PRO_5021250877" description="GH16 domain-containing protein" evidence="1">
    <location>
        <begin position="29"/>
        <end position="370"/>
    </location>
</feature>
<sequence>MALLRPSLASLATIWLILVSNLISSTAAANYPLTNDSRCDCYMTNGSDTANFTRHAFFDFRELEQYQGTPALLGGFQEASTAMTTSDFFLSEQWASMWEIQTWTNIGTANTTMRRVNSRNNVYIEQNTDERPSSKTWLSLRTARQADFQSTAEIVSRNKTYQYISMRMLARTVGSPGGCTAMFTYHADDQNRVQEVDLEVLTKYPKDQVQCTNQPALDANGDLIPEATANVTLPNGLHWTDWAVYRLDWTPKQSTWYVNGEQLTNISFQTPHEASRIHLNAWSDAGNWTGKMDVNTEAHLQVQWWEILFNSTSPDMQRQSCRRLCSVDETPVTGQPVKISQGSRLVNRSATLGTLVNWIPGLVVLALLVV</sequence>
<dbReference type="InterPro" id="IPR013320">
    <property type="entry name" value="ConA-like_dom_sf"/>
</dbReference>
<dbReference type="CDD" id="cd00413">
    <property type="entry name" value="Glyco_hydrolase_16"/>
    <property type="match status" value="1"/>
</dbReference>
<dbReference type="AlphaFoldDB" id="A0A507AZW0"/>
<dbReference type="GO" id="GO:0004553">
    <property type="term" value="F:hydrolase activity, hydrolyzing O-glycosyl compounds"/>
    <property type="evidence" value="ECO:0007669"/>
    <property type="project" value="InterPro"/>
</dbReference>
<proteinExistence type="predicted"/>